<organism evidence="18 19">
    <name type="scientific">Jaminaea rosea</name>
    <dbReference type="NCBI Taxonomy" id="1569628"/>
    <lineage>
        <taxon>Eukaryota</taxon>
        <taxon>Fungi</taxon>
        <taxon>Dikarya</taxon>
        <taxon>Basidiomycota</taxon>
        <taxon>Ustilaginomycotina</taxon>
        <taxon>Exobasidiomycetes</taxon>
        <taxon>Microstromatales</taxon>
        <taxon>Microstromatales incertae sedis</taxon>
        <taxon>Jaminaea</taxon>
    </lineage>
</organism>
<evidence type="ECO:0000256" key="3">
    <source>
        <dbReference type="ARBA" id="ARBA00005988"/>
    </source>
</evidence>
<dbReference type="PROSITE" id="PS52035">
    <property type="entry name" value="PEPTIDASE_M14"/>
    <property type="match status" value="1"/>
</dbReference>
<evidence type="ECO:0000256" key="14">
    <source>
        <dbReference type="ARBA" id="ARBA00026187"/>
    </source>
</evidence>
<evidence type="ECO:0000259" key="17">
    <source>
        <dbReference type="PROSITE" id="PS52035"/>
    </source>
</evidence>
<evidence type="ECO:0000256" key="7">
    <source>
        <dbReference type="ARBA" id="ARBA00022723"/>
    </source>
</evidence>
<evidence type="ECO:0000256" key="6">
    <source>
        <dbReference type="ARBA" id="ARBA00022670"/>
    </source>
</evidence>
<gene>
    <name evidence="18" type="ORF">BDZ90DRAFT_234262</name>
</gene>
<evidence type="ECO:0000256" key="5">
    <source>
        <dbReference type="ARBA" id="ARBA00022645"/>
    </source>
</evidence>
<dbReference type="GO" id="GO:0004181">
    <property type="term" value="F:metallocarboxypeptidase activity"/>
    <property type="evidence" value="ECO:0007669"/>
    <property type="project" value="InterPro"/>
</dbReference>
<sequence>MGGTTRGVEDHFHNGYHNLANITAWLSWQVFQNPSLAELVELGTTYQEKVIQGIRIGRDAGRGKREVVIVGGAHGREWITTSTCLYLISHLLSASPSTPGSASHLDKFSFLIIPVLNPDGYEHTWGRGSDRFWRKNLQPTGSHDWLGRECKGLDVSRNFPVHFSASSSLTGSGCDSTYPGQEALSSSEARALASYLSRSGEEGEEVLSFIDLHSYGQLILYPWLSCASASSDGYASDNATAATTTTAPPIPDEEDMAELTLGAARAAKLVHNKVYRAGRGCEVMYSQEGSAVDFAYTARRGSAQGGDGGAGIKWSFEVELRDEGSWGFLLPPGQVRDTGEEMAALLDYLLAFVAGKERL</sequence>
<dbReference type="PANTHER" id="PTHR11705">
    <property type="entry name" value="PROTEASE FAMILY M14 CARBOXYPEPTIDASE A,B"/>
    <property type="match status" value="1"/>
</dbReference>
<dbReference type="OrthoDB" id="3626597at2759"/>
<reference evidence="18 19" key="1">
    <citation type="journal article" date="2018" name="Mol. Biol. Evol.">
        <title>Broad Genomic Sampling Reveals a Smut Pathogenic Ancestry of the Fungal Clade Ustilaginomycotina.</title>
        <authorList>
            <person name="Kijpornyongpan T."/>
            <person name="Mondo S.J."/>
            <person name="Barry K."/>
            <person name="Sandor L."/>
            <person name="Lee J."/>
            <person name="Lipzen A."/>
            <person name="Pangilinan J."/>
            <person name="LaButti K."/>
            <person name="Hainaut M."/>
            <person name="Henrissat B."/>
            <person name="Grigoriev I.V."/>
            <person name="Spatafora J.W."/>
            <person name="Aime M.C."/>
        </authorList>
    </citation>
    <scope>NUCLEOTIDE SEQUENCE [LARGE SCALE GENOMIC DNA]</scope>
    <source>
        <strain evidence="18 19">MCA 5214</strain>
    </source>
</reference>
<evidence type="ECO:0000256" key="10">
    <source>
        <dbReference type="ARBA" id="ARBA00022833"/>
    </source>
</evidence>
<dbReference type="GO" id="GO:0006508">
    <property type="term" value="P:proteolysis"/>
    <property type="evidence" value="ECO:0007669"/>
    <property type="project" value="UniProtKB-KW"/>
</dbReference>
<keyword evidence="19" id="KW-1185">Reference proteome</keyword>
<feature type="domain" description="Peptidase M14" evidence="17">
    <location>
        <begin position="15"/>
        <end position="353"/>
    </location>
</feature>
<proteinExistence type="inferred from homology"/>
<evidence type="ECO:0000313" key="19">
    <source>
        <dbReference type="Proteomes" id="UP000245884"/>
    </source>
</evidence>
<comment type="function">
    <text evidence="13">Inactive carboxypeptidase that may play a role in cell wall organization and biogenesis.</text>
</comment>
<dbReference type="GO" id="GO:0005615">
    <property type="term" value="C:extracellular space"/>
    <property type="evidence" value="ECO:0007669"/>
    <property type="project" value="TreeGrafter"/>
</dbReference>
<evidence type="ECO:0000256" key="11">
    <source>
        <dbReference type="ARBA" id="ARBA00023049"/>
    </source>
</evidence>
<dbReference type="Gene3D" id="3.40.630.10">
    <property type="entry name" value="Zn peptidases"/>
    <property type="match status" value="1"/>
</dbReference>
<dbReference type="PRINTS" id="PR00765">
    <property type="entry name" value="CRBOXYPTASEA"/>
</dbReference>
<dbReference type="STRING" id="1569628.A0A316UQP9"/>
<keyword evidence="8" id="KW-0732">Signal</keyword>
<evidence type="ECO:0000256" key="9">
    <source>
        <dbReference type="ARBA" id="ARBA00022801"/>
    </source>
</evidence>
<dbReference type="Proteomes" id="UP000245884">
    <property type="component" value="Unassembled WGS sequence"/>
</dbReference>
<keyword evidence="6" id="KW-0645">Protease</keyword>
<dbReference type="SUPFAM" id="SSF53187">
    <property type="entry name" value="Zn-dependent exopeptidases"/>
    <property type="match status" value="1"/>
</dbReference>
<feature type="active site" description="Proton donor/acceptor" evidence="16">
    <location>
        <position position="319"/>
    </location>
</feature>
<dbReference type="GO" id="GO:0008270">
    <property type="term" value="F:zinc ion binding"/>
    <property type="evidence" value="ECO:0007669"/>
    <property type="project" value="InterPro"/>
</dbReference>
<evidence type="ECO:0000256" key="13">
    <source>
        <dbReference type="ARBA" id="ARBA00025210"/>
    </source>
</evidence>
<dbReference type="InterPro" id="IPR000834">
    <property type="entry name" value="Peptidase_M14"/>
</dbReference>
<dbReference type="CDD" id="cd03860">
    <property type="entry name" value="M14_CP_A-B_like"/>
    <property type="match status" value="1"/>
</dbReference>
<evidence type="ECO:0000313" key="18">
    <source>
        <dbReference type="EMBL" id="PWN25445.1"/>
    </source>
</evidence>
<dbReference type="FunFam" id="3.40.630.10:FF:000084">
    <property type="entry name" value="Carboxypeptidase B2"/>
    <property type="match status" value="1"/>
</dbReference>
<comment type="subcellular location">
    <subcellularLocation>
        <location evidence="2">Secreted</location>
    </subcellularLocation>
</comment>
<evidence type="ECO:0000256" key="15">
    <source>
        <dbReference type="ARBA" id="ARBA00026213"/>
    </source>
</evidence>
<keyword evidence="7" id="KW-0479">Metal-binding</keyword>
<keyword evidence="10" id="KW-0862">Zinc</keyword>
<dbReference type="SMART" id="SM00631">
    <property type="entry name" value="Zn_pept"/>
    <property type="match status" value="1"/>
</dbReference>
<comment type="similarity">
    <text evidence="3 16">Belongs to the peptidase M14 family.</text>
</comment>
<protein>
    <recommendedName>
        <fullName evidence="14">Inactive metallocarboxypeptidase ECM14</fullName>
    </recommendedName>
    <alternativeName>
        <fullName evidence="15">Inactive metallocarboxypeptidase ecm14</fullName>
    </alternativeName>
</protein>
<dbReference type="RefSeq" id="XP_025360057.1">
    <property type="nucleotide sequence ID" value="XM_025506947.1"/>
</dbReference>
<keyword evidence="9" id="KW-0378">Hydrolase</keyword>
<dbReference type="Pfam" id="PF00246">
    <property type="entry name" value="Peptidase_M14"/>
    <property type="match status" value="1"/>
</dbReference>
<evidence type="ECO:0000256" key="1">
    <source>
        <dbReference type="ARBA" id="ARBA00001947"/>
    </source>
</evidence>
<dbReference type="GeneID" id="37028770"/>
<evidence type="ECO:0000256" key="16">
    <source>
        <dbReference type="PROSITE-ProRule" id="PRU01379"/>
    </source>
</evidence>
<evidence type="ECO:0000256" key="2">
    <source>
        <dbReference type="ARBA" id="ARBA00004613"/>
    </source>
</evidence>
<comment type="cofactor">
    <cofactor evidence="1">
        <name>Zn(2+)</name>
        <dbReference type="ChEBI" id="CHEBI:29105"/>
    </cofactor>
</comment>
<name>A0A316UQP9_9BASI</name>
<keyword evidence="11" id="KW-0482">Metalloprotease</keyword>
<dbReference type="AlphaFoldDB" id="A0A316UQP9"/>
<evidence type="ECO:0000256" key="8">
    <source>
        <dbReference type="ARBA" id="ARBA00022729"/>
    </source>
</evidence>
<keyword evidence="4" id="KW-0964">Secreted</keyword>
<keyword evidence="5" id="KW-0121">Carboxypeptidase</keyword>
<evidence type="ECO:0000256" key="4">
    <source>
        <dbReference type="ARBA" id="ARBA00022525"/>
    </source>
</evidence>
<accession>A0A316UQP9</accession>
<dbReference type="PANTHER" id="PTHR11705:SF147">
    <property type="entry name" value="INACTIVE METALLOCARBOXYPEPTIDASE ECM14"/>
    <property type="match status" value="1"/>
</dbReference>
<evidence type="ECO:0000256" key="12">
    <source>
        <dbReference type="ARBA" id="ARBA00023157"/>
    </source>
</evidence>
<dbReference type="EMBL" id="KZ819676">
    <property type="protein sequence ID" value="PWN25445.1"/>
    <property type="molecule type" value="Genomic_DNA"/>
</dbReference>
<keyword evidence="12" id="KW-1015">Disulfide bond</keyword>